<dbReference type="AlphaFoldDB" id="A0A2Z7AZA8"/>
<evidence type="ECO:0000313" key="3">
    <source>
        <dbReference type="Proteomes" id="UP000250235"/>
    </source>
</evidence>
<evidence type="ECO:0000313" key="2">
    <source>
        <dbReference type="EMBL" id="KZV24759.1"/>
    </source>
</evidence>
<organism evidence="2 3">
    <name type="scientific">Dorcoceras hygrometricum</name>
    <dbReference type="NCBI Taxonomy" id="472368"/>
    <lineage>
        <taxon>Eukaryota</taxon>
        <taxon>Viridiplantae</taxon>
        <taxon>Streptophyta</taxon>
        <taxon>Embryophyta</taxon>
        <taxon>Tracheophyta</taxon>
        <taxon>Spermatophyta</taxon>
        <taxon>Magnoliopsida</taxon>
        <taxon>eudicotyledons</taxon>
        <taxon>Gunneridae</taxon>
        <taxon>Pentapetalae</taxon>
        <taxon>asterids</taxon>
        <taxon>lamiids</taxon>
        <taxon>Lamiales</taxon>
        <taxon>Gesneriaceae</taxon>
        <taxon>Didymocarpoideae</taxon>
        <taxon>Trichosporeae</taxon>
        <taxon>Loxocarpinae</taxon>
        <taxon>Dorcoceras</taxon>
    </lineage>
</organism>
<gene>
    <name evidence="2" type="ORF">F511_14698</name>
</gene>
<dbReference type="Proteomes" id="UP000250235">
    <property type="component" value="Unassembled WGS sequence"/>
</dbReference>
<dbReference type="EMBL" id="KV012519">
    <property type="protein sequence ID" value="KZV24759.1"/>
    <property type="molecule type" value="Genomic_DNA"/>
</dbReference>
<protein>
    <submittedName>
        <fullName evidence="2">DEFECTIVE ANTHER DEHISCENCE family protein</fullName>
    </submittedName>
</protein>
<proteinExistence type="predicted"/>
<evidence type="ECO:0000256" key="1">
    <source>
        <dbReference type="SAM" id="MobiDB-lite"/>
    </source>
</evidence>
<reference evidence="2 3" key="1">
    <citation type="journal article" date="2015" name="Proc. Natl. Acad. Sci. U.S.A.">
        <title>The resurrection genome of Boea hygrometrica: A blueprint for survival of dehydration.</title>
        <authorList>
            <person name="Xiao L."/>
            <person name="Yang G."/>
            <person name="Zhang L."/>
            <person name="Yang X."/>
            <person name="Zhao S."/>
            <person name="Ji Z."/>
            <person name="Zhou Q."/>
            <person name="Hu M."/>
            <person name="Wang Y."/>
            <person name="Chen M."/>
            <person name="Xu Y."/>
            <person name="Jin H."/>
            <person name="Xiao X."/>
            <person name="Hu G."/>
            <person name="Bao F."/>
            <person name="Hu Y."/>
            <person name="Wan P."/>
            <person name="Li L."/>
            <person name="Deng X."/>
            <person name="Kuang T."/>
            <person name="Xiang C."/>
            <person name="Zhu J.K."/>
            <person name="Oliver M.J."/>
            <person name="He Y."/>
        </authorList>
    </citation>
    <scope>NUCLEOTIDE SEQUENCE [LARGE SCALE GENOMIC DNA]</scope>
    <source>
        <strain evidence="3">cv. XS01</strain>
    </source>
</reference>
<keyword evidence="3" id="KW-1185">Reference proteome</keyword>
<sequence length="137" mass="14413">MSRGKMKSVEATSFAVARWRVQISPIRRRFGLAITFRIARYLCVVRRDLCFPDFSSGSAARGKMKSGSVSACVVPEKCNAIIGVVTAGFECLPSSCDGQTGPDDHGPMISTGRLAVRGSSGNQAGSSGVPAGRSPFP</sequence>
<accession>A0A2Z7AZA8</accession>
<name>A0A2Z7AZA8_9LAMI</name>
<feature type="region of interest" description="Disordered" evidence="1">
    <location>
        <begin position="115"/>
        <end position="137"/>
    </location>
</feature>